<evidence type="ECO:0008006" key="3">
    <source>
        <dbReference type="Google" id="ProtNLM"/>
    </source>
</evidence>
<accession>A0A1B6D329</accession>
<feature type="compositionally biased region" description="Polar residues" evidence="1">
    <location>
        <begin position="40"/>
        <end position="54"/>
    </location>
</feature>
<dbReference type="PANTHER" id="PTHR13400">
    <property type="entry name" value="CHEMOKINE C-C MOTIF RECEPTOR 1"/>
    <property type="match status" value="1"/>
</dbReference>
<feature type="region of interest" description="Disordered" evidence="1">
    <location>
        <begin position="25"/>
        <end position="78"/>
    </location>
</feature>
<dbReference type="PANTHER" id="PTHR13400:SF4">
    <property type="entry name" value="COILED-COIL DOMAIN-CONTAINING PROTEIN 28A-LIKE PROTEIN"/>
    <property type="match status" value="1"/>
</dbReference>
<feature type="compositionally biased region" description="Low complexity" evidence="1">
    <location>
        <begin position="55"/>
        <end position="76"/>
    </location>
</feature>
<dbReference type="EMBL" id="GEDC01017211">
    <property type="protein sequence ID" value="JAS20087.1"/>
    <property type="molecule type" value="Transcribed_RNA"/>
</dbReference>
<organism evidence="2">
    <name type="scientific">Clastoptera arizonana</name>
    <name type="common">Arizona spittle bug</name>
    <dbReference type="NCBI Taxonomy" id="38151"/>
    <lineage>
        <taxon>Eukaryota</taxon>
        <taxon>Metazoa</taxon>
        <taxon>Ecdysozoa</taxon>
        <taxon>Arthropoda</taxon>
        <taxon>Hexapoda</taxon>
        <taxon>Insecta</taxon>
        <taxon>Pterygota</taxon>
        <taxon>Neoptera</taxon>
        <taxon>Paraneoptera</taxon>
        <taxon>Hemiptera</taxon>
        <taxon>Auchenorrhyncha</taxon>
        <taxon>Cercopoidea</taxon>
        <taxon>Clastopteridae</taxon>
        <taxon>Clastoptera</taxon>
    </lineage>
</organism>
<evidence type="ECO:0000256" key="1">
    <source>
        <dbReference type="SAM" id="MobiDB-lite"/>
    </source>
</evidence>
<gene>
    <name evidence="2" type="ORF">g.35972</name>
</gene>
<evidence type="ECO:0000313" key="2">
    <source>
        <dbReference type="EMBL" id="JAS20087.1"/>
    </source>
</evidence>
<dbReference type="Pfam" id="PF13270">
    <property type="entry name" value="CCDC28"/>
    <property type="match status" value="1"/>
</dbReference>
<sequence>MLNEPEEECELEQLVPVEDDQRLCEPFGEVTPPVSPGVSKITQTSPTAPINKQMSTSGGPSSVRSVGSQSSSSSRTLNHVPTALSISSSHSNSANPGSGTRLIYVNEKLNSRPARPPPPQLSSRTQSIKRVVPLDRTVHHHCFLSDVTDVRRMETALLHLLEDFHSGKLRAFGKDCSMEQMTGIREQQEHLARLHFEIGAQQESYSPLSEEGLRKGAENMNALMSSLEHLSESIERLHSSNS</sequence>
<reference evidence="2" key="1">
    <citation type="submission" date="2015-12" db="EMBL/GenBank/DDBJ databases">
        <title>De novo transcriptome assembly of four potential Pierce s Disease insect vectors from Arizona vineyards.</title>
        <authorList>
            <person name="Tassone E.E."/>
        </authorList>
    </citation>
    <scope>NUCLEOTIDE SEQUENCE</scope>
</reference>
<dbReference type="InterPro" id="IPR025271">
    <property type="entry name" value="CCDC28"/>
</dbReference>
<dbReference type="AlphaFoldDB" id="A0A1B6D329"/>
<name>A0A1B6D329_9HEMI</name>
<proteinExistence type="predicted"/>
<protein>
    <recommendedName>
        <fullName evidence="3">Coiled-coil domain-containing protein 28B</fullName>
    </recommendedName>
</protein>